<organism evidence="3 4">
    <name type="scientific">Nocardia niwae</name>
    <dbReference type="NCBI Taxonomy" id="626084"/>
    <lineage>
        <taxon>Bacteria</taxon>
        <taxon>Bacillati</taxon>
        <taxon>Actinomycetota</taxon>
        <taxon>Actinomycetes</taxon>
        <taxon>Mycobacteriales</taxon>
        <taxon>Nocardiaceae</taxon>
        <taxon>Nocardia</taxon>
    </lineage>
</organism>
<accession>A0ABV2X5T2</accession>
<dbReference type="Proteomes" id="UP001550535">
    <property type="component" value="Unassembled WGS sequence"/>
</dbReference>
<dbReference type="InterPro" id="IPR051448">
    <property type="entry name" value="CdaR-like_regulators"/>
</dbReference>
<comment type="caution">
    <text evidence="3">The sequence shown here is derived from an EMBL/GenBank/DDBJ whole genome shotgun (WGS) entry which is preliminary data.</text>
</comment>
<dbReference type="Gene3D" id="1.10.10.2840">
    <property type="entry name" value="PucR C-terminal helix-turn-helix domain"/>
    <property type="match status" value="1"/>
</dbReference>
<dbReference type="PANTHER" id="PTHR33744:SF1">
    <property type="entry name" value="DNA-BINDING TRANSCRIPTIONAL ACTIVATOR ADER"/>
    <property type="match status" value="1"/>
</dbReference>
<evidence type="ECO:0000313" key="4">
    <source>
        <dbReference type="Proteomes" id="UP001550535"/>
    </source>
</evidence>
<protein>
    <submittedName>
        <fullName evidence="3">Helix-turn-helix domain-containing protein</fullName>
    </submittedName>
</protein>
<sequence length="398" mass="43635">MPSTRSATASGELVPATEHIVRHLLGIIPRRHVERGNLLREEIRATVAHCVDLIASVDPGQPARTVRIFEAATRWAGVGIRLDTVQHLVHEGFRLYLDEHLQRTQSPPHDDIRRLFDALHAVTATVSLAYLSAAPAVDQAAPHGVAVALLRGHHPAKVYREYGIAVADRYTVLAVAVDRPGEERSGPRPGDGHSIRQRVQICLAVHCGRHVPAVLSAVGGTVLVPMSLVAEEDLDGLVAALAAAVPAPLTVTALAAEPDRIPGAAEQAHELLDMVRRLQSPPGLYRFADLALEYQLTRPGPGRDRLAALLDPLDGHPELFDTLREHIRNDFNRRRTSRTMYLHPNTVDHRLKRIGRLTGLDTAAPHALYRLRAAVIARTYPRPQAPAPPDERRSPHRA</sequence>
<reference evidence="3 4" key="1">
    <citation type="submission" date="2024-06" db="EMBL/GenBank/DDBJ databases">
        <title>The Natural Products Discovery Center: Release of the First 8490 Sequenced Strains for Exploring Actinobacteria Biosynthetic Diversity.</title>
        <authorList>
            <person name="Kalkreuter E."/>
            <person name="Kautsar S.A."/>
            <person name="Yang D."/>
            <person name="Bader C.D."/>
            <person name="Teijaro C.N."/>
            <person name="Fluegel L."/>
            <person name="Davis C.M."/>
            <person name="Simpson J.R."/>
            <person name="Lauterbach L."/>
            <person name="Steele A.D."/>
            <person name="Gui C."/>
            <person name="Meng S."/>
            <person name="Li G."/>
            <person name="Viehrig K."/>
            <person name="Ye F."/>
            <person name="Su P."/>
            <person name="Kiefer A.F."/>
            <person name="Nichols A."/>
            <person name="Cepeda A.J."/>
            <person name="Yan W."/>
            <person name="Fan B."/>
            <person name="Jiang Y."/>
            <person name="Adhikari A."/>
            <person name="Zheng C.-J."/>
            <person name="Schuster L."/>
            <person name="Cowan T.M."/>
            <person name="Smanski M.J."/>
            <person name="Chevrette M.G."/>
            <person name="De Carvalho L.P.S."/>
            <person name="Shen B."/>
        </authorList>
    </citation>
    <scope>NUCLEOTIDE SEQUENCE [LARGE SCALE GENOMIC DNA]</scope>
    <source>
        <strain evidence="3 4">NPDC019434</strain>
    </source>
</reference>
<evidence type="ECO:0000259" key="2">
    <source>
        <dbReference type="Pfam" id="PF14361"/>
    </source>
</evidence>
<feature type="domain" description="RsbT co-antagonist protein RsbRD N-terminal" evidence="2">
    <location>
        <begin position="17"/>
        <end position="133"/>
    </location>
</feature>
<keyword evidence="4" id="KW-1185">Reference proteome</keyword>
<dbReference type="InterPro" id="IPR025736">
    <property type="entry name" value="PucR_C-HTH_dom"/>
</dbReference>
<dbReference type="EMBL" id="JBEYBR010000008">
    <property type="protein sequence ID" value="MEU2121252.1"/>
    <property type="molecule type" value="Genomic_DNA"/>
</dbReference>
<dbReference type="Pfam" id="PF13556">
    <property type="entry name" value="HTH_30"/>
    <property type="match status" value="1"/>
</dbReference>
<evidence type="ECO:0000259" key="1">
    <source>
        <dbReference type="Pfam" id="PF13556"/>
    </source>
</evidence>
<name>A0ABV2X5T2_9NOCA</name>
<dbReference type="InterPro" id="IPR042070">
    <property type="entry name" value="PucR_C-HTH_sf"/>
</dbReference>
<gene>
    <name evidence="3" type="ORF">ABZ507_05400</name>
</gene>
<dbReference type="Pfam" id="PF14361">
    <property type="entry name" value="RsbRD_N"/>
    <property type="match status" value="1"/>
</dbReference>
<dbReference type="RefSeq" id="WP_357990280.1">
    <property type="nucleotide sequence ID" value="NZ_JBEYBR010000008.1"/>
</dbReference>
<dbReference type="InterPro" id="IPR025751">
    <property type="entry name" value="RsbRD_N_dom"/>
</dbReference>
<evidence type="ECO:0000313" key="3">
    <source>
        <dbReference type="EMBL" id="MEU2121252.1"/>
    </source>
</evidence>
<feature type="domain" description="PucR C-terminal helix-turn-helix" evidence="1">
    <location>
        <begin position="319"/>
        <end position="376"/>
    </location>
</feature>
<proteinExistence type="predicted"/>
<dbReference type="PANTHER" id="PTHR33744">
    <property type="entry name" value="CARBOHYDRATE DIACID REGULATOR"/>
    <property type="match status" value="1"/>
</dbReference>